<keyword evidence="3" id="KW-1185">Reference proteome</keyword>
<accession>A0A3B3BZE8</accession>
<dbReference type="STRING" id="30732.ENSOMEP00000010744"/>
<sequence>VHNKDHVQTQRCPSRPQASGHPRQEVHDRVCRICPRGWKRFGCSCYQFSTLYTTWQSSQQNCLRNQADLVIINSREEMVRPPSGRDLCVGVKE</sequence>
<reference evidence="2" key="2">
    <citation type="submission" date="2025-09" db="UniProtKB">
        <authorList>
            <consortium name="Ensembl"/>
        </authorList>
    </citation>
    <scope>IDENTIFICATION</scope>
</reference>
<dbReference type="PANTHER" id="PTHR45710:SF26">
    <property type="entry name" value="RH26557P"/>
    <property type="match status" value="1"/>
</dbReference>
<organism evidence="2 3">
    <name type="scientific">Oryzias melastigma</name>
    <name type="common">Marine medaka</name>
    <dbReference type="NCBI Taxonomy" id="30732"/>
    <lineage>
        <taxon>Eukaryota</taxon>
        <taxon>Metazoa</taxon>
        <taxon>Chordata</taxon>
        <taxon>Craniata</taxon>
        <taxon>Vertebrata</taxon>
        <taxon>Euteleostomi</taxon>
        <taxon>Actinopterygii</taxon>
        <taxon>Neopterygii</taxon>
        <taxon>Teleostei</taxon>
        <taxon>Neoteleostei</taxon>
        <taxon>Acanthomorphata</taxon>
        <taxon>Ovalentaria</taxon>
        <taxon>Atherinomorphae</taxon>
        <taxon>Beloniformes</taxon>
        <taxon>Adrianichthyidae</taxon>
        <taxon>Oryziinae</taxon>
        <taxon>Oryzias</taxon>
    </lineage>
</organism>
<proteinExistence type="predicted"/>
<protein>
    <recommendedName>
        <fullName evidence="4">C-type lectin domain-containing protein</fullName>
    </recommendedName>
</protein>
<dbReference type="InterPro" id="IPR016187">
    <property type="entry name" value="CTDL_fold"/>
</dbReference>
<reference evidence="2" key="1">
    <citation type="submission" date="2025-08" db="UniProtKB">
        <authorList>
            <consortium name="Ensembl"/>
        </authorList>
    </citation>
    <scope>IDENTIFICATION</scope>
</reference>
<evidence type="ECO:0000313" key="2">
    <source>
        <dbReference type="Ensembl" id="ENSOMEP00000010744.1"/>
    </source>
</evidence>
<dbReference type="PaxDb" id="30732-ENSOMEP00000010744"/>
<dbReference type="Gene3D" id="3.10.100.10">
    <property type="entry name" value="Mannose-Binding Protein A, subunit A"/>
    <property type="match status" value="1"/>
</dbReference>
<dbReference type="OMA" id="RICPRGW"/>
<evidence type="ECO:0008006" key="4">
    <source>
        <dbReference type="Google" id="ProtNLM"/>
    </source>
</evidence>
<dbReference type="Proteomes" id="UP000261560">
    <property type="component" value="Unplaced"/>
</dbReference>
<name>A0A3B3BZE8_ORYME</name>
<feature type="region of interest" description="Disordered" evidence="1">
    <location>
        <begin position="1"/>
        <end position="26"/>
    </location>
</feature>
<dbReference type="AlphaFoldDB" id="A0A3B3BZE8"/>
<dbReference type="PANTHER" id="PTHR45710">
    <property type="entry name" value="C-TYPE LECTIN DOMAIN-CONTAINING PROTEIN 180"/>
    <property type="match status" value="1"/>
</dbReference>
<dbReference type="Ensembl" id="ENSOMET00000017630.1">
    <property type="protein sequence ID" value="ENSOMEP00000010744.1"/>
    <property type="gene ID" value="ENSOMEG00000012024.1"/>
</dbReference>
<dbReference type="InterPro" id="IPR050828">
    <property type="entry name" value="C-type_lectin/matrix_domain"/>
</dbReference>
<evidence type="ECO:0000313" key="3">
    <source>
        <dbReference type="Proteomes" id="UP000261560"/>
    </source>
</evidence>
<dbReference type="InterPro" id="IPR016186">
    <property type="entry name" value="C-type_lectin-like/link_sf"/>
</dbReference>
<dbReference type="GeneTree" id="ENSGT01000000215223"/>
<evidence type="ECO:0000256" key="1">
    <source>
        <dbReference type="SAM" id="MobiDB-lite"/>
    </source>
</evidence>
<dbReference type="SUPFAM" id="SSF56436">
    <property type="entry name" value="C-type lectin-like"/>
    <property type="match status" value="1"/>
</dbReference>